<organism evidence="1 2">
    <name type="scientific">Saccharothrix xinjiangensis</name>
    <dbReference type="NCBI Taxonomy" id="204798"/>
    <lineage>
        <taxon>Bacteria</taxon>
        <taxon>Bacillati</taxon>
        <taxon>Actinomycetota</taxon>
        <taxon>Actinomycetes</taxon>
        <taxon>Pseudonocardiales</taxon>
        <taxon>Pseudonocardiaceae</taxon>
        <taxon>Saccharothrix</taxon>
    </lineage>
</organism>
<dbReference type="Gene3D" id="2.40.128.180">
    <property type="match status" value="1"/>
</dbReference>
<proteinExistence type="predicted"/>
<keyword evidence="2" id="KW-1185">Reference proteome</keyword>
<evidence type="ECO:0000313" key="2">
    <source>
        <dbReference type="Proteomes" id="UP001595833"/>
    </source>
</evidence>
<reference evidence="2" key="1">
    <citation type="journal article" date="2019" name="Int. J. Syst. Evol. Microbiol.">
        <title>The Global Catalogue of Microorganisms (GCM) 10K type strain sequencing project: providing services to taxonomists for standard genome sequencing and annotation.</title>
        <authorList>
            <consortium name="The Broad Institute Genomics Platform"/>
            <consortium name="The Broad Institute Genome Sequencing Center for Infectious Disease"/>
            <person name="Wu L."/>
            <person name="Ma J."/>
        </authorList>
    </citation>
    <scope>NUCLEOTIDE SEQUENCE [LARGE SCALE GENOMIC DNA]</scope>
    <source>
        <strain evidence="2">KCTC 12848</strain>
    </source>
</reference>
<protein>
    <submittedName>
        <fullName evidence="1">Uncharacterized protein</fullName>
    </submittedName>
</protein>
<dbReference type="Pfam" id="PF06905">
    <property type="entry name" value="FAIM1"/>
    <property type="match status" value="1"/>
</dbReference>
<comment type="caution">
    <text evidence="1">The sequence shown here is derived from an EMBL/GenBank/DDBJ whole genome shotgun (WGS) entry which is preliminary data.</text>
</comment>
<evidence type="ECO:0000313" key="1">
    <source>
        <dbReference type="EMBL" id="MFC5058508.1"/>
    </source>
</evidence>
<gene>
    <name evidence="1" type="ORF">ACFPFM_32760</name>
</gene>
<dbReference type="RefSeq" id="WP_344044155.1">
    <property type="nucleotide sequence ID" value="NZ_BAAAKE010000065.1"/>
</dbReference>
<dbReference type="InterPro" id="IPR038513">
    <property type="entry name" value="FAIM1_dom_sf"/>
</dbReference>
<dbReference type="InterPro" id="IPR010695">
    <property type="entry name" value="FAIM1"/>
</dbReference>
<sequence length="88" mass="9828">MSEADHVWRVTVAEREHEVEIDHSSMTGKILVSVDGEQVGDARLWFSKKEIDFQVGGVPAKIKVDYAYSGLAAKSSLHVDGRYVEPLR</sequence>
<accession>A0ABV9Y760</accession>
<dbReference type="Proteomes" id="UP001595833">
    <property type="component" value="Unassembled WGS sequence"/>
</dbReference>
<name>A0ABV9Y760_9PSEU</name>
<dbReference type="EMBL" id="JBHSJB010000032">
    <property type="protein sequence ID" value="MFC5058508.1"/>
    <property type="molecule type" value="Genomic_DNA"/>
</dbReference>